<dbReference type="Proteomes" id="UP000095200">
    <property type="component" value="Unassembled WGS sequence"/>
</dbReference>
<dbReference type="InterPro" id="IPR035157">
    <property type="entry name" value="DUF5395"/>
</dbReference>
<reference evidence="2" key="1">
    <citation type="submission" date="2016-06" db="EMBL/GenBank/DDBJ databases">
        <title>Draft genome sequence of Desulfoplanes formicivorans strain Pf12B.</title>
        <authorList>
            <person name="Watanabe M."/>
            <person name="Kojima H."/>
            <person name="Fukui M."/>
        </authorList>
    </citation>
    <scope>NUCLEOTIDE SEQUENCE [LARGE SCALE GENOMIC DNA]</scope>
    <source>
        <strain evidence="2">Pf12B</strain>
    </source>
</reference>
<evidence type="ECO:0000313" key="2">
    <source>
        <dbReference type="Proteomes" id="UP000095200"/>
    </source>
</evidence>
<gene>
    <name evidence="1" type="ORF">DPF_0620</name>
</gene>
<dbReference type="EMBL" id="BDFE01000008">
    <property type="protein sequence ID" value="GAU07921.1"/>
    <property type="molecule type" value="Genomic_DNA"/>
</dbReference>
<dbReference type="RefSeq" id="WP_069857420.1">
    <property type="nucleotide sequence ID" value="NZ_BDFE01000008.1"/>
</dbReference>
<accession>A0A194AFR1</accession>
<comment type="caution">
    <text evidence="1">The sequence shown here is derived from an EMBL/GenBank/DDBJ whole genome shotgun (WGS) entry which is preliminary data.</text>
</comment>
<dbReference type="Pfam" id="PF17373">
    <property type="entry name" value="DUF5395"/>
    <property type="match status" value="1"/>
</dbReference>
<keyword evidence="2" id="KW-1185">Reference proteome</keyword>
<organism evidence="1 2">
    <name type="scientific">Desulfoplanes formicivorans</name>
    <dbReference type="NCBI Taxonomy" id="1592317"/>
    <lineage>
        <taxon>Bacteria</taxon>
        <taxon>Pseudomonadati</taxon>
        <taxon>Thermodesulfobacteriota</taxon>
        <taxon>Desulfovibrionia</taxon>
        <taxon>Desulfovibrionales</taxon>
        <taxon>Desulfoplanaceae</taxon>
        <taxon>Desulfoplanes</taxon>
    </lineage>
</organism>
<dbReference type="OrthoDB" id="5472286at2"/>
<sequence>MLDFRLVHDGKNWLADCGEITAKGDSLSDLDRNLQKELVRRELTKGLSEYKVRMTFDNKCMPPFMRQYANHYFNRVVHFTFDN</sequence>
<name>A0A194AFR1_9BACT</name>
<dbReference type="AlphaFoldDB" id="A0A194AFR1"/>
<proteinExistence type="predicted"/>
<protein>
    <submittedName>
        <fullName evidence="1">Uncharacterized protein</fullName>
    </submittedName>
</protein>
<evidence type="ECO:0000313" key="1">
    <source>
        <dbReference type="EMBL" id="GAU07921.1"/>
    </source>
</evidence>
<dbReference type="STRING" id="1592317.DPF_0620"/>